<reference evidence="3 4" key="1">
    <citation type="submission" date="2021-05" db="EMBL/GenBank/DDBJ databases">
        <title>Genome Assembly of Synthetic Allotetraploid Brassica napus Reveals Homoeologous Exchanges between Subgenomes.</title>
        <authorList>
            <person name="Davis J.T."/>
        </authorList>
    </citation>
    <scope>NUCLEOTIDE SEQUENCE [LARGE SCALE GENOMIC DNA]</scope>
    <source>
        <strain evidence="4">cv. Da-Ae</strain>
        <tissue evidence="3">Seedling</tissue>
    </source>
</reference>
<evidence type="ECO:0000259" key="2">
    <source>
        <dbReference type="Pfam" id="PF03108"/>
    </source>
</evidence>
<name>A0ABQ8ABM3_BRANA</name>
<keyword evidence="4" id="KW-1185">Reference proteome</keyword>
<sequence length="608" mass="66921">MKPVSGRSMSHLVKLVVGDWERGGPGLWKFHVDHTRVKYDIIMRENETFTSVMGIVRSKYKLDQLLLPTEPVLLTYDFPEYTTLTGDYTSPPVEIKDDGDVQLFMVIRMDQAGLEMYVTFGDRDVSLYRRQRRGEDGIEDDEVLMRAPKRMSQPDIRRPGYFLASESVLREICTPEEFERIKKASVPYEGDGCGEDMYDSDSTDSSADLSSLALVTKEAAEGCGVISLADGPPAMRSGNDQGSKVISPTLKGKEIETSEAAETSLTALWGGIGISEAREEDPPRVILPGGERQGFPSHGVTMGISGVPYNKAAGKRALSTGDAVIHDPYVGHEDINSHTNTSKIPMGIPFEDESDDCRIIDGRDMASKGQVYVGQVFETSDAFKLHMSMYAIANKFKYLVKRSEPGKMVLECGGANCGWRAYAVKIGGTTRFEIRTADTAHTCSVNERWGFRRHATASIVGDMMRQRYGGPGGFREALTRSFAVSTGYAVRHLINAEYEVCDDGGGSAVTSKMSAETLVAEEYSNDYWGMAYSGTINPVHGGQVGQAEEGGDGMKLLPPRTRRPPGRPRKCRILSAGEIRGSGVFKRRRTCTRCGELDHNRTTCRNPI</sequence>
<accession>A0ABQ8ABM3</accession>
<feature type="region of interest" description="Disordered" evidence="1">
    <location>
        <begin position="548"/>
        <end position="568"/>
    </location>
</feature>
<evidence type="ECO:0000256" key="1">
    <source>
        <dbReference type="SAM" id="MobiDB-lite"/>
    </source>
</evidence>
<evidence type="ECO:0000313" key="4">
    <source>
        <dbReference type="Proteomes" id="UP000824890"/>
    </source>
</evidence>
<dbReference type="InterPro" id="IPR004332">
    <property type="entry name" value="Transposase_MuDR"/>
</dbReference>
<gene>
    <name evidence="3" type="ORF">HID58_052087</name>
</gene>
<comment type="caution">
    <text evidence="3">The sequence shown here is derived from an EMBL/GenBank/DDBJ whole genome shotgun (WGS) entry which is preliminary data.</text>
</comment>
<dbReference type="Proteomes" id="UP000824890">
    <property type="component" value="Unassembled WGS sequence"/>
</dbReference>
<evidence type="ECO:0000313" key="3">
    <source>
        <dbReference type="EMBL" id="KAH0889658.1"/>
    </source>
</evidence>
<proteinExistence type="predicted"/>
<feature type="domain" description="Transposase MuDR plant" evidence="2">
    <location>
        <begin position="371"/>
        <end position="434"/>
    </location>
</feature>
<dbReference type="EMBL" id="JAGKQM010000013">
    <property type="protein sequence ID" value="KAH0889658.1"/>
    <property type="molecule type" value="Genomic_DNA"/>
</dbReference>
<dbReference type="Pfam" id="PF03108">
    <property type="entry name" value="DBD_Tnp_Mut"/>
    <property type="match status" value="1"/>
</dbReference>
<protein>
    <recommendedName>
        <fullName evidence="2">Transposase MuDR plant domain-containing protein</fullName>
    </recommendedName>
</protein>
<organism evidence="3 4">
    <name type="scientific">Brassica napus</name>
    <name type="common">Rape</name>
    <dbReference type="NCBI Taxonomy" id="3708"/>
    <lineage>
        <taxon>Eukaryota</taxon>
        <taxon>Viridiplantae</taxon>
        <taxon>Streptophyta</taxon>
        <taxon>Embryophyta</taxon>
        <taxon>Tracheophyta</taxon>
        <taxon>Spermatophyta</taxon>
        <taxon>Magnoliopsida</taxon>
        <taxon>eudicotyledons</taxon>
        <taxon>Gunneridae</taxon>
        <taxon>Pentapetalae</taxon>
        <taxon>rosids</taxon>
        <taxon>malvids</taxon>
        <taxon>Brassicales</taxon>
        <taxon>Brassicaceae</taxon>
        <taxon>Brassiceae</taxon>
        <taxon>Brassica</taxon>
    </lineage>
</organism>